<organism evidence="1 2">
    <name type="scientific">Candidatus Bilophila faecipullorum</name>
    <dbReference type="NCBI Taxonomy" id="2838482"/>
    <lineage>
        <taxon>Bacteria</taxon>
        <taxon>Pseudomonadati</taxon>
        <taxon>Thermodesulfobacteriota</taxon>
        <taxon>Desulfovibrionia</taxon>
        <taxon>Desulfovibrionales</taxon>
        <taxon>Desulfovibrionaceae</taxon>
        <taxon>Bilophila</taxon>
    </lineage>
</organism>
<reference evidence="1" key="2">
    <citation type="submission" date="2021-04" db="EMBL/GenBank/DDBJ databases">
        <authorList>
            <person name="Gilroy R."/>
        </authorList>
    </citation>
    <scope>NUCLEOTIDE SEQUENCE</scope>
    <source>
        <strain evidence="1">ChiSxjej5B17-1746</strain>
    </source>
</reference>
<proteinExistence type="predicted"/>
<reference evidence="1" key="1">
    <citation type="journal article" date="2021" name="PeerJ">
        <title>Extensive microbial diversity within the chicken gut microbiome revealed by metagenomics and culture.</title>
        <authorList>
            <person name="Gilroy R."/>
            <person name="Ravi A."/>
            <person name="Getino M."/>
            <person name="Pursley I."/>
            <person name="Horton D.L."/>
            <person name="Alikhan N.F."/>
            <person name="Baker D."/>
            <person name="Gharbi K."/>
            <person name="Hall N."/>
            <person name="Watson M."/>
            <person name="Adriaenssens E.M."/>
            <person name="Foster-Nyarko E."/>
            <person name="Jarju S."/>
            <person name="Secka A."/>
            <person name="Antonio M."/>
            <person name="Oren A."/>
            <person name="Chaudhuri R.R."/>
            <person name="La Ragione R."/>
            <person name="Hildebrand F."/>
            <person name="Pallen M.J."/>
        </authorList>
    </citation>
    <scope>NUCLEOTIDE SEQUENCE</scope>
    <source>
        <strain evidence="1">ChiSxjej5B17-1746</strain>
    </source>
</reference>
<dbReference type="AlphaFoldDB" id="A0A9D1QZ75"/>
<protein>
    <submittedName>
        <fullName evidence="1">Uncharacterized protein</fullName>
    </submittedName>
</protein>
<comment type="caution">
    <text evidence="1">The sequence shown here is derived from an EMBL/GenBank/DDBJ whole genome shotgun (WGS) entry which is preliminary data.</text>
</comment>
<sequence>MSSVVQVEIVIPERMGKAEALAKVCACLQSLIASRCRFWRTGRGNVAVFGPQVETRPACRVYVYRVVRDAPSALRYEVWSRKADRVAL</sequence>
<gene>
    <name evidence="1" type="ORF">H9874_00290</name>
</gene>
<evidence type="ECO:0000313" key="1">
    <source>
        <dbReference type="EMBL" id="HIW77573.1"/>
    </source>
</evidence>
<evidence type="ECO:0000313" key="2">
    <source>
        <dbReference type="Proteomes" id="UP000824264"/>
    </source>
</evidence>
<dbReference type="Proteomes" id="UP000824264">
    <property type="component" value="Unassembled WGS sequence"/>
</dbReference>
<dbReference type="EMBL" id="DXGI01000011">
    <property type="protein sequence ID" value="HIW77573.1"/>
    <property type="molecule type" value="Genomic_DNA"/>
</dbReference>
<accession>A0A9D1QZ75</accession>
<name>A0A9D1QZ75_9BACT</name>